<dbReference type="Pfam" id="PF12728">
    <property type="entry name" value="HTH_17"/>
    <property type="match status" value="1"/>
</dbReference>
<evidence type="ECO:0000313" key="3">
    <source>
        <dbReference type="Proteomes" id="UP001320831"/>
    </source>
</evidence>
<protein>
    <submittedName>
        <fullName evidence="2">Helix-turn-helix domain-containing protein</fullName>
    </submittedName>
</protein>
<organism evidence="2 3">
    <name type="scientific">Chelativorans salis</name>
    <dbReference type="NCBI Taxonomy" id="2978478"/>
    <lineage>
        <taxon>Bacteria</taxon>
        <taxon>Pseudomonadati</taxon>
        <taxon>Pseudomonadota</taxon>
        <taxon>Alphaproteobacteria</taxon>
        <taxon>Hyphomicrobiales</taxon>
        <taxon>Phyllobacteriaceae</taxon>
        <taxon>Chelativorans</taxon>
    </lineage>
</organism>
<dbReference type="InterPro" id="IPR041657">
    <property type="entry name" value="HTH_17"/>
</dbReference>
<proteinExistence type="predicted"/>
<accession>A0ABT2LQI9</accession>
<dbReference type="InterPro" id="IPR009061">
    <property type="entry name" value="DNA-bd_dom_put_sf"/>
</dbReference>
<evidence type="ECO:0000259" key="1">
    <source>
        <dbReference type="Pfam" id="PF12728"/>
    </source>
</evidence>
<dbReference type="Proteomes" id="UP001320831">
    <property type="component" value="Unassembled WGS sequence"/>
</dbReference>
<reference evidence="2 3" key="1">
    <citation type="submission" date="2022-09" db="EMBL/GenBank/DDBJ databases">
        <title>Chelativorans salina sp. nov., a novel slightly halophilic bacterium isolated from a saline lake sediment enrichment.</title>
        <authorList>
            <person name="Gao L."/>
            <person name="Fang B.-Z."/>
            <person name="Li W.-J."/>
        </authorList>
    </citation>
    <scope>NUCLEOTIDE SEQUENCE [LARGE SCALE GENOMIC DNA]</scope>
    <source>
        <strain evidence="2 3">EGI FJ00035</strain>
    </source>
</reference>
<dbReference type="EMBL" id="JAOCZP010000003">
    <property type="protein sequence ID" value="MCT7375898.1"/>
    <property type="molecule type" value="Genomic_DNA"/>
</dbReference>
<feature type="domain" description="Helix-turn-helix" evidence="1">
    <location>
        <begin position="58"/>
        <end position="112"/>
    </location>
</feature>
<dbReference type="RefSeq" id="WP_260903188.1">
    <property type="nucleotide sequence ID" value="NZ_JAOCZP010000003.1"/>
</dbReference>
<gene>
    <name evidence="2" type="ORF">N5A92_12740</name>
</gene>
<comment type="caution">
    <text evidence="2">The sequence shown here is derived from an EMBL/GenBank/DDBJ whole genome shotgun (WGS) entry which is preliminary data.</text>
</comment>
<keyword evidence="3" id="KW-1185">Reference proteome</keyword>
<evidence type="ECO:0000313" key="2">
    <source>
        <dbReference type="EMBL" id="MCT7375898.1"/>
    </source>
</evidence>
<dbReference type="SUPFAM" id="SSF46955">
    <property type="entry name" value="Putative DNA-binding domain"/>
    <property type="match status" value="1"/>
</dbReference>
<name>A0ABT2LQI9_9HYPH</name>
<sequence length="162" mass="18280">MRVKRCLLARPRSNDDEGPEQSGLNIMKPNVAVYERTATKSQTKLQPVLANVVRLERLLTPSQAARELCVSDKQLRALTRAGHIRYINVGLGEKRETRRYDLADLQAFLEERAHRCQFIGDRARRSIATTFNIVGSIFGLDGLHDKARSRSLRKGAPARAEN</sequence>